<evidence type="ECO:0000259" key="1">
    <source>
        <dbReference type="Pfam" id="PF01966"/>
    </source>
</evidence>
<dbReference type="CDD" id="cd00077">
    <property type="entry name" value="HDc"/>
    <property type="match status" value="1"/>
</dbReference>
<name>A0A7V2AUU9_UNCEI</name>
<comment type="caution">
    <text evidence="2">The sequence shown here is derived from an EMBL/GenBank/DDBJ whole genome shotgun (WGS) entry which is preliminary data.</text>
</comment>
<dbReference type="InterPro" id="IPR006675">
    <property type="entry name" value="HDIG_dom"/>
</dbReference>
<dbReference type="AlphaFoldDB" id="A0A7V2AUU9"/>
<evidence type="ECO:0000313" key="2">
    <source>
        <dbReference type="EMBL" id="HER43627.1"/>
    </source>
</evidence>
<gene>
    <name evidence="2" type="ORF">ENO08_04120</name>
</gene>
<dbReference type="EMBL" id="DSEC01000292">
    <property type="protein sequence ID" value="HER43627.1"/>
    <property type="molecule type" value="Genomic_DNA"/>
</dbReference>
<dbReference type="NCBIfam" id="TIGR00277">
    <property type="entry name" value="HDIG"/>
    <property type="match status" value="1"/>
</dbReference>
<dbReference type="Proteomes" id="UP000886069">
    <property type="component" value="Unassembled WGS sequence"/>
</dbReference>
<accession>A0A7V2AUU9</accession>
<dbReference type="InterPro" id="IPR003607">
    <property type="entry name" value="HD/PDEase_dom"/>
</dbReference>
<protein>
    <submittedName>
        <fullName evidence="2">HDIG domain-containing protein</fullName>
    </submittedName>
</protein>
<dbReference type="Pfam" id="PF01966">
    <property type="entry name" value="HD"/>
    <property type="match status" value="1"/>
</dbReference>
<sequence>MISREEAYELVTRHLTNRNLVKHVLAVESIMRLLAERFGGDVEAWGLAGLLHDIDYEETKDAPERHGYRSLEILEETDLPDEVRRAILAHVGHTERLSDIDRAIYCSDPVTGLIVASALMHPTKRLDGMDAEFVGKRFKEKRFAAGANREAIASCRELGLELQEFLELSLDAMRSISAELGL</sequence>
<dbReference type="PANTHER" id="PTHR38659:SF1">
    <property type="entry name" value="METAL DEPENDENT PHOSPHOHYDROLASE"/>
    <property type="match status" value="1"/>
</dbReference>
<feature type="domain" description="HD" evidence="1">
    <location>
        <begin position="22"/>
        <end position="95"/>
    </location>
</feature>
<dbReference type="InterPro" id="IPR006674">
    <property type="entry name" value="HD_domain"/>
</dbReference>
<proteinExistence type="predicted"/>
<reference evidence="2" key="1">
    <citation type="journal article" date="2020" name="mSystems">
        <title>Genome- and Community-Level Interaction Insights into Carbon Utilization and Element Cycling Functions of Hydrothermarchaeota in Hydrothermal Sediment.</title>
        <authorList>
            <person name="Zhou Z."/>
            <person name="Liu Y."/>
            <person name="Xu W."/>
            <person name="Pan J."/>
            <person name="Luo Z.H."/>
            <person name="Li M."/>
        </authorList>
    </citation>
    <scope>NUCLEOTIDE SEQUENCE [LARGE SCALE GENOMIC DNA]</scope>
    <source>
        <strain evidence="2">SpSt-1233</strain>
    </source>
</reference>
<dbReference type="PANTHER" id="PTHR38659">
    <property type="entry name" value="METAL-DEPENDENT PHOSPHOHYDROLASE"/>
    <property type="match status" value="1"/>
</dbReference>
<dbReference type="SUPFAM" id="SSF109604">
    <property type="entry name" value="HD-domain/PDEase-like"/>
    <property type="match status" value="1"/>
</dbReference>
<organism evidence="2">
    <name type="scientific">Eiseniibacteriota bacterium</name>
    <dbReference type="NCBI Taxonomy" id="2212470"/>
    <lineage>
        <taxon>Bacteria</taxon>
        <taxon>Candidatus Eiseniibacteriota</taxon>
    </lineage>
</organism>
<dbReference type="Gene3D" id="1.10.3210.10">
    <property type="entry name" value="Hypothetical protein af1432"/>
    <property type="match status" value="1"/>
</dbReference>